<dbReference type="EMBL" id="CAJVQC010016502">
    <property type="protein sequence ID" value="CAG8676990.1"/>
    <property type="molecule type" value="Genomic_DNA"/>
</dbReference>
<comment type="caution">
    <text evidence="1">The sequence shown here is derived from an EMBL/GenBank/DDBJ whole genome shotgun (WGS) entry which is preliminary data.</text>
</comment>
<keyword evidence="2" id="KW-1185">Reference proteome</keyword>
<feature type="non-terminal residue" evidence="1">
    <location>
        <position position="1"/>
    </location>
</feature>
<gene>
    <name evidence="1" type="ORF">RPERSI_LOCUS8934</name>
</gene>
<name>A0ACA9NX29_9GLOM</name>
<protein>
    <submittedName>
        <fullName evidence="1">22903_t:CDS:1</fullName>
    </submittedName>
</protein>
<evidence type="ECO:0000313" key="2">
    <source>
        <dbReference type="Proteomes" id="UP000789920"/>
    </source>
</evidence>
<reference evidence="1" key="1">
    <citation type="submission" date="2021-06" db="EMBL/GenBank/DDBJ databases">
        <authorList>
            <person name="Kallberg Y."/>
            <person name="Tangrot J."/>
            <person name="Rosling A."/>
        </authorList>
    </citation>
    <scope>NUCLEOTIDE SEQUENCE</scope>
    <source>
        <strain evidence="1">MA461A</strain>
    </source>
</reference>
<proteinExistence type="predicted"/>
<accession>A0ACA9NX29</accession>
<organism evidence="1 2">
    <name type="scientific">Racocetra persica</name>
    <dbReference type="NCBI Taxonomy" id="160502"/>
    <lineage>
        <taxon>Eukaryota</taxon>
        <taxon>Fungi</taxon>
        <taxon>Fungi incertae sedis</taxon>
        <taxon>Mucoromycota</taxon>
        <taxon>Glomeromycotina</taxon>
        <taxon>Glomeromycetes</taxon>
        <taxon>Diversisporales</taxon>
        <taxon>Gigasporaceae</taxon>
        <taxon>Racocetra</taxon>
    </lineage>
</organism>
<evidence type="ECO:0000313" key="1">
    <source>
        <dbReference type="EMBL" id="CAG8676990.1"/>
    </source>
</evidence>
<sequence>VANDFPNSIIVGISDPSCKFPLTYKLPSNVGFIECNLLSGIPFPDETFDYVHISTMWASLTKQQYSSIIYETVRVTKHDRWIEIQEPDLEYINLGNSMKLVQDAVHAKLKEDGFDPKIALRIPECFESINGVGNVERSEVSSPIGNWSGSFGNLTLEQIKQFYGALTYMPDYMKISPKEYQQLFDDFDKECNQNKTYGKWQMLGTGTACRKILSL</sequence>
<dbReference type="Proteomes" id="UP000789920">
    <property type="component" value="Unassembled WGS sequence"/>
</dbReference>